<dbReference type="InterPro" id="IPR000182">
    <property type="entry name" value="GNAT_dom"/>
</dbReference>
<keyword evidence="3" id="KW-1185">Reference proteome</keyword>
<dbReference type="CDD" id="cd04301">
    <property type="entry name" value="NAT_SF"/>
    <property type="match status" value="1"/>
</dbReference>
<dbReference type="EMBL" id="JAIRBM010000002">
    <property type="protein sequence ID" value="MBZ6075314.1"/>
    <property type="molecule type" value="Genomic_DNA"/>
</dbReference>
<evidence type="ECO:0000313" key="3">
    <source>
        <dbReference type="Proteomes" id="UP000704176"/>
    </source>
</evidence>
<dbReference type="SUPFAM" id="SSF55729">
    <property type="entry name" value="Acyl-CoA N-acyltransferases (Nat)"/>
    <property type="match status" value="1"/>
</dbReference>
<evidence type="ECO:0000313" key="2">
    <source>
        <dbReference type="EMBL" id="MBZ6075314.1"/>
    </source>
</evidence>
<protein>
    <submittedName>
        <fullName evidence="2">GNAT family N-acetyltransferase</fullName>
    </submittedName>
</protein>
<dbReference type="Gene3D" id="3.40.630.30">
    <property type="match status" value="1"/>
</dbReference>
<proteinExistence type="predicted"/>
<comment type="caution">
    <text evidence="2">The sequence shown here is derived from an EMBL/GenBank/DDBJ whole genome shotgun (WGS) entry which is preliminary data.</text>
</comment>
<dbReference type="InterPro" id="IPR016181">
    <property type="entry name" value="Acyl_CoA_acyltransferase"/>
</dbReference>
<name>A0ABS7VIJ2_9HYPH</name>
<dbReference type="PROSITE" id="PS51186">
    <property type="entry name" value="GNAT"/>
    <property type="match status" value="1"/>
</dbReference>
<sequence>MDRYYRPGEILRPETDYLRTIEEAIGSWEGTRFVIAQDNKNRGIGLACVAILRPGRDLRGLLYLKDLYVAEGARGLGTGTRIMRFLAAFASENDIGRMDFTTDGNNAAAQRLYVALGGVVKEKVYYTITSDALQALASGTATT</sequence>
<organism evidence="2 3">
    <name type="scientific">Microvirga puerhi</name>
    <dbReference type="NCBI Taxonomy" id="2876078"/>
    <lineage>
        <taxon>Bacteria</taxon>
        <taxon>Pseudomonadati</taxon>
        <taxon>Pseudomonadota</taxon>
        <taxon>Alphaproteobacteria</taxon>
        <taxon>Hyphomicrobiales</taxon>
        <taxon>Methylobacteriaceae</taxon>
        <taxon>Microvirga</taxon>
    </lineage>
</organism>
<evidence type="ECO:0000259" key="1">
    <source>
        <dbReference type="PROSITE" id="PS51186"/>
    </source>
</evidence>
<dbReference type="Pfam" id="PF00583">
    <property type="entry name" value="Acetyltransf_1"/>
    <property type="match status" value="1"/>
</dbReference>
<feature type="domain" description="N-acetyltransferase" evidence="1">
    <location>
        <begin position="1"/>
        <end position="140"/>
    </location>
</feature>
<accession>A0ABS7VIJ2</accession>
<dbReference type="Proteomes" id="UP000704176">
    <property type="component" value="Unassembled WGS sequence"/>
</dbReference>
<dbReference type="RefSeq" id="WP_224311363.1">
    <property type="nucleotide sequence ID" value="NZ_JAIRBM010000002.1"/>
</dbReference>
<reference evidence="2 3" key="1">
    <citation type="submission" date="2021-09" db="EMBL/GenBank/DDBJ databases">
        <title>The complete genome sequence of a new microorganism.</title>
        <authorList>
            <person name="Zi Z."/>
        </authorList>
    </citation>
    <scope>NUCLEOTIDE SEQUENCE [LARGE SCALE GENOMIC DNA]</scope>
    <source>
        <strain evidence="2 3">WGZ8</strain>
    </source>
</reference>
<gene>
    <name evidence="2" type="ORF">K9B37_03270</name>
</gene>